<evidence type="ECO:0000313" key="9">
    <source>
        <dbReference type="EMBL" id="EFQ23916.1"/>
    </source>
</evidence>
<dbReference type="CDD" id="cd16321">
    <property type="entry name" value="MraZ_C"/>
    <property type="match status" value="1"/>
</dbReference>
<comment type="subunit">
    <text evidence="7">Forms oligomers.</text>
</comment>
<proteinExistence type="inferred from homology"/>
<evidence type="ECO:0000256" key="7">
    <source>
        <dbReference type="HAMAP-Rule" id="MF_01008"/>
    </source>
</evidence>
<dbReference type="InterPro" id="IPR038619">
    <property type="entry name" value="MraZ_sf"/>
</dbReference>
<sequence length="146" mass="16437">MGGMGVLVGTFDHRMDSKGRMVLPARFREELGNQVVATIGIDRCVALYSLPNWHRLLEKLQNLPMSKGRTRDFLRVLLASATEMDFDSMGRILLPQFLRQHGDIKQEVAVIGVGDHLEIWDSSNWTIHRGEILEALPSIAEEVEGL</sequence>
<dbReference type="InterPro" id="IPR020603">
    <property type="entry name" value="MraZ_dom"/>
</dbReference>
<organism evidence="9 10">
    <name type="scientific">Aminomonas paucivorans DSM 12260</name>
    <dbReference type="NCBI Taxonomy" id="584708"/>
    <lineage>
        <taxon>Bacteria</taxon>
        <taxon>Thermotogati</taxon>
        <taxon>Synergistota</taxon>
        <taxon>Synergistia</taxon>
        <taxon>Synergistales</taxon>
        <taxon>Synergistaceae</taxon>
        <taxon>Aminomonas</taxon>
    </lineage>
</organism>
<dbReference type="CDD" id="cd16320">
    <property type="entry name" value="MraZ_N"/>
    <property type="match status" value="1"/>
</dbReference>
<dbReference type="PaxDb" id="584708-Apau_1497"/>
<dbReference type="GO" id="GO:0005737">
    <property type="term" value="C:cytoplasm"/>
    <property type="evidence" value="ECO:0007669"/>
    <property type="project" value="UniProtKB-UniRule"/>
</dbReference>
<reference evidence="9 10" key="1">
    <citation type="journal article" date="2010" name="Stand. Genomic Sci.">
        <title>Non-contiguous finished genome sequence of Aminomonas paucivorans type strain (GLU-3).</title>
        <authorList>
            <person name="Pitluck S."/>
            <person name="Yasawong M."/>
            <person name="Held B."/>
            <person name="Lapidus A."/>
            <person name="Nolan M."/>
            <person name="Copeland A."/>
            <person name="Lucas S."/>
            <person name="Del Rio T.G."/>
            <person name="Tice H."/>
            <person name="Cheng J.F."/>
            <person name="Chertkov O."/>
            <person name="Goodwin L."/>
            <person name="Tapia R."/>
            <person name="Han C."/>
            <person name="Liolios K."/>
            <person name="Ivanova N."/>
            <person name="Mavromatis K."/>
            <person name="Ovchinnikova G."/>
            <person name="Pati A."/>
            <person name="Chen A."/>
            <person name="Palaniappan K."/>
            <person name="Land M."/>
            <person name="Hauser L."/>
            <person name="Chang Y.J."/>
            <person name="Jeffries C.D."/>
            <person name="Pukall R."/>
            <person name="Spring S."/>
            <person name="Rohde M."/>
            <person name="Sikorski J."/>
            <person name="Goker M."/>
            <person name="Woyke T."/>
            <person name="Bristow J."/>
            <person name="Eisen J.A."/>
            <person name="Markowitz V."/>
            <person name="Hugenholtz P."/>
            <person name="Kyrpides N.C."/>
            <person name="Klenk H.P."/>
        </authorList>
    </citation>
    <scope>NUCLEOTIDE SEQUENCE [LARGE SCALE GENOMIC DNA]</scope>
    <source>
        <strain evidence="9 10">DSM 12260</strain>
    </source>
</reference>
<dbReference type="PANTHER" id="PTHR34701:SF1">
    <property type="entry name" value="TRANSCRIPTIONAL REGULATOR MRAZ"/>
    <property type="match status" value="1"/>
</dbReference>
<evidence type="ECO:0000256" key="4">
    <source>
        <dbReference type="ARBA" id="ARBA00023015"/>
    </source>
</evidence>
<dbReference type="SUPFAM" id="SSF89447">
    <property type="entry name" value="AbrB/MazE/MraZ-like"/>
    <property type="match status" value="1"/>
</dbReference>
<evidence type="ECO:0000256" key="6">
    <source>
        <dbReference type="ARBA" id="ARBA00023163"/>
    </source>
</evidence>
<keyword evidence="4 7" id="KW-0805">Transcription regulation</keyword>
<dbReference type="PROSITE" id="PS51740">
    <property type="entry name" value="SPOVT_ABRB"/>
    <property type="match status" value="2"/>
</dbReference>
<accession>E3D110</accession>
<dbReference type="GO" id="GO:0003700">
    <property type="term" value="F:DNA-binding transcription factor activity"/>
    <property type="evidence" value="ECO:0007669"/>
    <property type="project" value="UniProtKB-UniRule"/>
</dbReference>
<dbReference type="Proteomes" id="UP000005096">
    <property type="component" value="Chromosome"/>
</dbReference>
<dbReference type="InterPro" id="IPR007159">
    <property type="entry name" value="SpoVT-AbrB_dom"/>
</dbReference>
<feature type="domain" description="SpoVT-AbrB" evidence="8">
    <location>
        <begin position="81"/>
        <end position="124"/>
    </location>
</feature>
<comment type="subcellular location">
    <subcellularLocation>
        <location evidence="7">Cytoplasm</location>
        <location evidence="7">Nucleoid</location>
    </subcellularLocation>
</comment>
<evidence type="ECO:0000256" key="3">
    <source>
        <dbReference type="ARBA" id="ARBA00022737"/>
    </source>
</evidence>
<keyword evidence="2 7" id="KW-0963">Cytoplasm</keyword>
<keyword evidence="10" id="KW-1185">Reference proteome</keyword>
<gene>
    <name evidence="7" type="primary">mraZ</name>
    <name evidence="9" type="ORF">Apau_1497</name>
</gene>
<dbReference type="GO" id="GO:0009295">
    <property type="term" value="C:nucleoid"/>
    <property type="evidence" value="ECO:0007669"/>
    <property type="project" value="UniProtKB-SubCell"/>
</dbReference>
<dbReference type="EMBL" id="CM001022">
    <property type="protein sequence ID" value="EFQ23916.1"/>
    <property type="molecule type" value="Genomic_DNA"/>
</dbReference>
<evidence type="ECO:0000256" key="2">
    <source>
        <dbReference type="ARBA" id="ARBA00022490"/>
    </source>
</evidence>
<dbReference type="PANTHER" id="PTHR34701">
    <property type="entry name" value="TRANSCRIPTIONAL REGULATOR MRAZ"/>
    <property type="match status" value="1"/>
</dbReference>
<evidence type="ECO:0000259" key="8">
    <source>
        <dbReference type="PROSITE" id="PS51740"/>
    </source>
</evidence>
<feature type="domain" description="SpoVT-AbrB" evidence="8">
    <location>
        <begin position="10"/>
        <end position="52"/>
    </location>
</feature>
<dbReference type="InterPro" id="IPR037914">
    <property type="entry name" value="SpoVT-AbrB_sf"/>
</dbReference>
<evidence type="ECO:0000256" key="5">
    <source>
        <dbReference type="ARBA" id="ARBA00023125"/>
    </source>
</evidence>
<dbReference type="HAMAP" id="MF_01008">
    <property type="entry name" value="MraZ"/>
    <property type="match status" value="1"/>
</dbReference>
<dbReference type="InterPro" id="IPR035642">
    <property type="entry name" value="MraZ_N"/>
</dbReference>
<dbReference type="GO" id="GO:2000143">
    <property type="term" value="P:negative regulation of DNA-templated transcription initiation"/>
    <property type="evidence" value="ECO:0007669"/>
    <property type="project" value="TreeGrafter"/>
</dbReference>
<evidence type="ECO:0000313" key="10">
    <source>
        <dbReference type="Proteomes" id="UP000005096"/>
    </source>
</evidence>
<comment type="similarity">
    <text evidence="7">Belongs to the MraZ family.</text>
</comment>
<protein>
    <recommendedName>
        <fullName evidence="1 7">Transcriptional regulator MraZ</fullName>
    </recommendedName>
</protein>
<dbReference type="AlphaFoldDB" id="E3D110"/>
<dbReference type="GO" id="GO:0000976">
    <property type="term" value="F:transcription cis-regulatory region binding"/>
    <property type="evidence" value="ECO:0007669"/>
    <property type="project" value="TreeGrafter"/>
</dbReference>
<dbReference type="Gene3D" id="3.40.1550.20">
    <property type="entry name" value="Transcriptional regulator MraZ domain"/>
    <property type="match status" value="1"/>
</dbReference>
<keyword evidence="6 7" id="KW-0804">Transcription</keyword>
<keyword evidence="5 7" id="KW-0238">DNA-binding</keyword>
<dbReference type="eggNOG" id="COG2001">
    <property type="taxonomic scope" value="Bacteria"/>
</dbReference>
<dbReference type="STRING" id="584708.Apau_1497"/>
<name>E3D110_9BACT</name>
<dbReference type="InterPro" id="IPR035644">
    <property type="entry name" value="MraZ_C"/>
</dbReference>
<dbReference type="Pfam" id="PF02381">
    <property type="entry name" value="MraZ"/>
    <property type="match status" value="2"/>
</dbReference>
<keyword evidence="3" id="KW-0677">Repeat</keyword>
<dbReference type="NCBIfam" id="TIGR00242">
    <property type="entry name" value="division/cell wall cluster transcriptional repressor MraZ"/>
    <property type="match status" value="1"/>
</dbReference>
<dbReference type="HOGENOM" id="CLU_107907_0_5_0"/>
<evidence type="ECO:0000256" key="1">
    <source>
        <dbReference type="ARBA" id="ARBA00013860"/>
    </source>
</evidence>
<dbReference type="InterPro" id="IPR003444">
    <property type="entry name" value="MraZ"/>
</dbReference>